<dbReference type="OrthoDB" id="529208at2"/>
<evidence type="ECO:0000313" key="4">
    <source>
        <dbReference type="EMBL" id="TWD89120.1"/>
    </source>
</evidence>
<dbReference type="Pfam" id="PF08241">
    <property type="entry name" value="Methyltransf_11"/>
    <property type="match status" value="1"/>
</dbReference>
<proteinExistence type="predicted"/>
<dbReference type="InterPro" id="IPR013216">
    <property type="entry name" value="Methyltransf_11"/>
</dbReference>
<dbReference type="Gene3D" id="3.40.50.150">
    <property type="entry name" value="Vaccinia Virus protein VP39"/>
    <property type="match status" value="1"/>
</dbReference>
<dbReference type="GO" id="GO:0008757">
    <property type="term" value="F:S-adenosylmethionine-dependent methyltransferase activity"/>
    <property type="evidence" value="ECO:0007669"/>
    <property type="project" value="InterPro"/>
</dbReference>
<dbReference type="AlphaFoldDB" id="A0A561CDT6"/>
<name>A0A561CDT6_9BURK</name>
<feature type="domain" description="Methyltransferase type 11" evidence="3">
    <location>
        <begin position="100"/>
        <end position="200"/>
    </location>
</feature>
<dbReference type="InterPro" id="IPR050447">
    <property type="entry name" value="Erg6_SMT_methyltransf"/>
</dbReference>
<evidence type="ECO:0000259" key="3">
    <source>
        <dbReference type="Pfam" id="PF08241"/>
    </source>
</evidence>
<dbReference type="InterPro" id="IPR029063">
    <property type="entry name" value="SAM-dependent_MTases_sf"/>
</dbReference>
<dbReference type="SUPFAM" id="SSF53335">
    <property type="entry name" value="S-adenosyl-L-methionine-dependent methyltransferases"/>
    <property type="match status" value="1"/>
</dbReference>
<comment type="caution">
    <text evidence="4">The sequence shown here is derived from an EMBL/GenBank/DDBJ whole genome shotgun (WGS) entry which is preliminary data.</text>
</comment>
<keyword evidence="1 4" id="KW-0808">Transferase</keyword>
<dbReference type="PANTHER" id="PTHR44068">
    <property type="entry name" value="ZGC:194242"/>
    <property type="match status" value="1"/>
</dbReference>
<dbReference type="EMBL" id="VIVL01000002">
    <property type="protein sequence ID" value="TWD89120.1"/>
    <property type="molecule type" value="Genomic_DNA"/>
</dbReference>
<organism evidence="4 5">
    <name type="scientific">Variovorax beijingensis</name>
    <dbReference type="NCBI Taxonomy" id="2496117"/>
    <lineage>
        <taxon>Bacteria</taxon>
        <taxon>Pseudomonadati</taxon>
        <taxon>Pseudomonadota</taxon>
        <taxon>Betaproteobacteria</taxon>
        <taxon>Burkholderiales</taxon>
        <taxon>Comamonadaceae</taxon>
        <taxon>Variovorax</taxon>
    </lineage>
</organism>
<dbReference type="Proteomes" id="UP000319722">
    <property type="component" value="Unassembled WGS sequence"/>
</dbReference>
<reference evidence="4 5" key="1">
    <citation type="submission" date="2019-06" db="EMBL/GenBank/DDBJ databases">
        <title>Sorghum-associated microbial communities from plants grown in Nebraska, USA.</title>
        <authorList>
            <person name="Schachtman D."/>
        </authorList>
    </citation>
    <scope>NUCLEOTIDE SEQUENCE [LARGE SCALE GENOMIC DNA]</scope>
    <source>
        <strain evidence="4 5">T529</strain>
    </source>
</reference>
<evidence type="ECO:0000256" key="1">
    <source>
        <dbReference type="ARBA" id="ARBA00022679"/>
    </source>
</evidence>
<dbReference type="CDD" id="cd02440">
    <property type="entry name" value="AdoMet_MTases"/>
    <property type="match status" value="1"/>
</dbReference>
<dbReference type="RefSeq" id="WP_145741900.1">
    <property type="nucleotide sequence ID" value="NZ_VIVL01000002.1"/>
</dbReference>
<keyword evidence="4" id="KW-0489">Methyltransferase</keyword>
<dbReference type="PANTHER" id="PTHR44068:SF11">
    <property type="entry name" value="GERANYL DIPHOSPHATE 2-C-METHYLTRANSFERASE"/>
    <property type="match status" value="1"/>
</dbReference>
<accession>A0A561CDT6</accession>
<evidence type="ECO:0000256" key="2">
    <source>
        <dbReference type="SAM" id="MobiDB-lite"/>
    </source>
</evidence>
<protein>
    <submittedName>
        <fullName evidence="4">Methyltransferase family protein</fullName>
    </submittedName>
</protein>
<evidence type="ECO:0000313" key="5">
    <source>
        <dbReference type="Proteomes" id="UP000319722"/>
    </source>
</evidence>
<gene>
    <name evidence="4" type="ORF">FB547_102827</name>
</gene>
<sequence length="324" mass="35760">MTNVFQPDFPPSGARTAPRTSAAPEASITKADTQDYFTEVADDYRAWSPSYNMHFGFWRPGLNPLRREGMLVEMNRAVGRALKLDEPRPAQESTQRRCVVDLGCGAGATARTLVGDDPSLFAVTVTNVAVQNSIAVRLDAGAGVADRVAHIEADYTRTGLPAAQADGAWAVESACYASGTAKADFVREAARLLKPGARLAVIDGFLLREKPGRSAGWLHRLWADSWAVPTLAVRDDFVAALRDHGFEDIEVQSLRWRVAPSALHIPVLATRFALAELWKARGRLSPWRRKHIVASYCALVLGLFWRDFDYCMVTARRSEEKQFS</sequence>
<feature type="region of interest" description="Disordered" evidence="2">
    <location>
        <begin position="1"/>
        <end position="27"/>
    </location>
</feature>
<dbReference type="GO" id="GO:0032259">
    <property type="term" value="P:methylation"/>
    <property type="evidence" value="ECO:0007669"/>
    <property type="project" value="UniProtKB-KW"/>
</dbReference>